<dbReference type="EMBL" id="QOIM01000026">
    <property type="protein sequence ID" value="RCG21740.1"/>
    <property type="molecule type" value="Genomic_DNA"/>
</dbReference>
<comment type="caution">
    <text evidence="1">The sequence shown here is derived from an EMBL/GenBank/DDBJ whole genome shotgun (WGS) entry which is preliminary data.</text>
</comment>
<dbReference type="RefSeq" id="WP_114014909.1">
    <property type="nucleotide sequence ID" value="NZ_QOIM01000026.1"/>
</dbReference>
<proteinExistence type="predicted"/>
<sequence length="749" mass="80242">MAIPGNLLSVTTSSIEPNISGWTSRMNCTLARASGGRVGDGCLKLTSVAAGEMQARTFSWLPVSSGDLYFTFADASASAQPERIGIRWMDSTGAEISVTWSLTTAAASSSWHRVSVAGYAPVGAVHAQVLLSSTVAGAGVLHYWENIYLGPPLRYPGNVLSFNAESGGEIDSTAWEAEANTSVGRMAPVAAWAADFYYAGGHQITVTATAAGDASAVTVERPPVVPGVEYLAFTYLGPPTTGSVTWVELRFYDEADAQLEAHRAPLAAPGTGVYRQITSGIAPAGAVSAALAVGITGASAGQVLRTEGSSIAPLYSTPNPSLRTGSVLPMADWDFEESVGAWTVASGAATIARSSPWGAQAAFDFYSLTVTSSTATTSVLRSGIYPIGDTTGENWRAEVYTKVVSGGWDMSVYMRWFDAEGNLVFTSTVPSLPAGTPGWWWRSADDPAPAGATQAQIEVELTATAAGAVLQIDRPALWQTLPLTATSADSKSASVQLILRELEVGQLLTVWRITPDGGRTLVRGPDQLYDGTYVIPSDSLIIEDYEAPLGVPVYYRIERVWPGSSEKSTRITDPPITLDPGDPNLAWLTDPARPGIGLRVLVKQAPEWQQAIEQTAYRIRGRATPVVIGDVRGSREGDLVCWTTSDEQREALRFLLATGNVLLWRCAPGMGEPDVYVSVGEIQYPRIVTYAREQWREWTLPFTEVDMPTGGQVGTAGWTVYDVRLEYATGYDVLDRYETVFDLAIDRRT</sequence>
<dbReference type="OrthoDB" id="4134944at2"/>
<name>A0A367EX61_9ACTN</name>
<accession>A0A367EX61</accession>
<evidence type="ECO:0000313" key="2">
    <source>
        <dbReference type="Proteomes" id="UP000253507"/>
    </source>
</evidence>
<reference evidence="1 2" key="1">
    <citation type="submission" date="2018-06" db="EMBL/GenBank/DDBJ databases">
        <title>Streptomyces reniochalinae sp. nov. and Streptomyces diacarnus sp. nov. from marine sponges.</title>
        <authorList>
            <person name="Li L."/>
        </authorList>
    </citation>
    <scope>NUCLEOTIDE SEQUENCE [LARGE SCALE GENOMIC DNA]</scope>
    <source>
        <strain evidence="1 2">LHW50302</strain>
    </source>
</reference>
<protein>
    <submittedName>
        <fullName evidence="1">Uncharacterized protein</fullName>
    </submittedName>
</protein>
<organism evidence="1 2">
    <name type="scientific">Streptomyces reniochalinae</name>
    <dbReference type="NCBI Taxonomy" id="2250578"/>
    <lineage>
        <taxon>Bacteria</taxon>
        <taxon>Bacillati</taxon>
        <taxon>Actinomycetota</taxon>
        <taxon>Actinomycetes</taxon>
        <taxon>Kitasatosporales</taxon>
        <taxon>Streptomycetaceae</taxon>
        <taxon>Streptomyces</taxon>
    </lineage>
</organism>
<dbReference type="Proteomes" id="UP000253507">
    <property type="component" value="Unassembled WGS sequence"/>
</dbReference>
<evidence type="ECO:0000313" key="1">
    <source>
        <dbReference type="EMBL" id="RCG21740.1"/>
    </source>
</evidence>
<gene>
    <name evidence="1" type="ORF">DQ392_08505</name>
</gene>
<dbReference type="AlphaFoldDB" id="A0A367EX61"/>
<keyword evidence="2" id="KW-1185">Reference proteome</keyword>